<comment type="caution">
    <text evidence="12">The sequence shown here is derived from an EMBL/GenBank/DDBJ whole genome shotgun (WGS) entry which is preliminary data.</text>
</comment>
<evidence type="ECO:0000256" key="4">
    <source>
        <dbReference type="ARBA" id="ARBA00022692"/>
    </source>
</evidence>
<evidence type="ECO:0000256" key="2">
    <source>
        <dbReference type="ARBA" id="ARBA00022448"/>
    </source>
</evidence>
<name>A0A8J6QUH2_9GAMM</name>
<keyword evidence="7 8" id="KW-0998">Cell outer membrane</keyword>
<evidence type="ECO:0000256" key="3">
    <source>
        <dbReference type="ARBA" id="ARBA00022452"/>
    </source>
</evidence>
<dbReference type="InterPro" id="IPR037066">
    <property type="entry name" value="Plug_dom_sf"/>
</dbReference>
<evidence type="ECO:0000256" key="8">
    <source>
        <dbReference type="PROSITE-ProRule" id="PRU01360"/>
    </source>
</evidence>
<dbReference type="GO" id="GO:0009279">
    <property type="term" value="C:cell outer membrane"/>
    <property type="evidence" value="ECO:0007669"/>
    <property type="project" value="UniProtKB-SubCell"/>
</dbReference>
<dbReference type="PANTHER" id="PTHR40980">
    <property type="entry name" value="PLUG DOMAIN-CONTAINING PROTEIN"/>
    <property type="match status" value="1"/>
</dbReference>
<reference evidence="12" key="1">
    <citation type="submission" date="2020-09" db="EMBL/GenBank/DDBJ databases">
        <title>A novel bacterium of genus Neiella, isolated from South China Sea.</title>
        <authorList>
            <person name="Huang H."/>
            <person name="Mo K."/>
            <person name="Hu Y."/>
        </authorList>
    </citation>
    <scope>NUCLEOTIDE SEQUENCE</scope>
    <source>
        <strain evidence="12">HB171785</strain>
    </source>
</reference>
<dbReference type="InterPro" id="IPR036942">
    <property type="entry name" value="Beta-barrel_TonB_sf"/>
</dbReference>
<evidence type="ECO:0000256" key="1">
    <source>
        <dbReference type="ARBA" id="ARBA00004571"/>
    </source>
</evidence>
<dbReference type="Gene3D" id="2.40.170.20">
    <property type="entry name" value="TonB-dependent receptor, beta-barrel domain"/>
    <property type="match status" value="1"/>
</dbReference>
<dbReference type="NCBIfam" id="TIGR01782">
    <property type="entry name" value="TonB-Xanth-Caul"/>
    <property type="match status" value="1"/>
</dbReference>
<dbReference type="AlphaFoldDB" id="A0A8J6QUH2"/>
<keyword evidence="5 9" id="KW-0798">TonB box</keyword>
<feature type="domain" description="TonB-dependent receptor-like beta-barrel" evidence="10">
    <location>
        <begin position="410"/>
        <end position="854"/>
    </location>
</feature>
<evidence type="ECO:0000256" key="6">
    <source>
        <dbReference type="ARBA" id="ARBA00023136"/>
    </source>
</evidence>
<dbReference type="SUPFAM" id="SSF56935">
    <property type="entry name" value="Porins"/>
    <property type="match status" value="1"/>
</dbReference>
<dbReference type="CDD" id="cd01347">
    <property type="entry name" value="ligand_gated_channel"/>
    <property type="match status" value="1"/>
</dbReference>
<keyword evidence="6 8" id="KW-0472">Membrane</keyword>
<keyword evidence="4 8" id="KW-0812">Transmembrane</keyword>
<accession>A0A8J6QUH2</accession>
<evidence type="ECO:0000313" key="12">
    <source>
        <dbReference type="EMBL" id="MBD1389008.1"/>
    </source>
</evidence>
<dbReference type="InterPro" id="IPR039426">
    <property type="entry name" value="TonB-dep_rcpt-like"/>
</dbReference>
<dbReference type="Pfam" id="PF07715">
    <property type="entry name" value="Plug"/>
    <property type="match status" value="1"/>
</dbReference>
<proteinExistence type="inferred from homology"/>
<dbReference type="Proteomes" id="UP000638014">
    <property type="component" value="Unassembled WGS sequence"/>
</dbReference>
<dbReference type="InterPro" id="IPR000531">
    <property type="entry name" value="Beta-barrel_TonB"/>
</dbReference>
<gene>
    <name evidence="12" type="ORF">IC617_06160</name>
</gene>
<dbReference type="InterPro" id="IPR010104">
    <property type="entry name" value="TonB_rcpt_bac"/>
</dbReference>
<dbReference type="Pfam" id="PF00593">
    <property type="entry name" value="TonB_dep_Rec_b-barrel"/>
    <property type="match status" value="1"/>
</dbReference>
<sequence length="890" mass="98684">MIIGGCVAASMPVLAAEPATAEDAASGDVEIIHVKGFRGSLNKAMFEKRASTNVKDSIMSEDIGKFPDLNIAESLQRVPGVAISREGGEGRQITLRGLSPSFTRSTLNGMEVPSSTDGTDSGGGVNNGRGFDFNVFASELFNRVDINKSPTASMEEGGIAGTVDLYSAKPFDSMGFHLAASGQLGYNDLSEEKDPRVSAMISNTFMDDTVGVLLSAAYSERTVRQEGFGTVRWTNPVADGGGIYADTSNTVVNGTPNVGNCEHDGEAVDPVNCLWTPRLPRPDFFGNDQDRFGFTGALQYAPSDDVKITFDTLYSKLENSRTMYNMFEMFRSTFDEITPVELTVADNGRQVLAGTFDGVKNRIESRNQESKTDFSQYVLSGEFALTDTLTLNGLLGTAESDARSEQYRYNMTNQTAHRFGFDFSKDKNAPELIYDYDYNDASSYDLKDGRLRATDVLRENDTAKLDLDYAGDEVNLKVGIAYNDRSVDYKEEQINGFPDQASAVGFTREFPYSDFGTGFDGGSLPKFIVADFAAINDQLLEKDWTQRTAQSWKVSEETYAGYIELNGVFTFADMDLRTNFGMRVVRTETESTGYLGDEKVSIDGDYTNFLPALNLALDLTDDIVIRSALSTTMTRPSLSSLNPGNPRFDYINGSVNVGNPELEPFVSNNFDFGVEWYFDEESMIAATFFYKDIQDYITSDSVDKLVDEAYLPFIYEDPNYDPQISLDPAEVPYTHNTPVNLDEQDINGYELVYQQHFSFLPAPFDNLGALANYTKVSSGKIEGLSEDSYNATVYYETDDYGIRVSMNKRDDYITDYTGSNGNAEHGTTGPTHVDLSAFYNFNENLTFTFEGINLTDEHERLFTTGEGDLNLVREYNHTGRQYFLGVRYVM</sequence>
<dbReference type="EMBL" id="JACXAF010000006">
    <property type="protein sequence ID" value="MBD1389008.1"/>
    <property type="molecule type" value="Genomic_DNA"/>
</dbReference>
<evidence type="ECO:0000256" key="7">
    <source>
        <dbReference type="ARBA" id="ARBA00023237"/>
    </source>
</evidence>
<protein>
    <submittedName>
        <fullName evidence="12">TonB-dependent receptor</fullName>
    </submittedName>
</protein>
<evidence type="ECO:0000313" key="13">
    <source>
        <dbReference type="Proteomes" id="UP000638014"/>
    </source>
</evidence>
<feature type="domain" description="TonB-dependent receptor plug" evidence="11">
    <location>
        <begin position="49"/>
        <end position="162"/>
    </location>
</feature>
<comment type="similarity">
    <text evidence="8 9">Belongs to the TonB-dependent receptor family.</text>
</comment>
<keyword evidence="3 8" id="KW-1134">Transmembrane beta strand</keyword>
<keyword evidence="2 8" id="KW-0813">Transport</keyword>
<comment type="subcellular location">
    <subcellularLocation>
        <location evidence="1 8">Cell outer membrane</location>
        <topology evidence="1 8">Multi-pass membrane protein</topology>
    </subcellularLocation>
</comment>
<dbReference type="Gene3D" id="2.170.130.10">
    <property type="entry name" value="TonB-dependent receptor, plug domain"/>
    <property type="match status" value="1"/>
</dbReference>
<evidence type="ECO:0000256" key="9">
    <source>
        <dbReference type="RuleBase" id="RU003357"/>
    </source>
</evidence>
<evidence type="ECO:0000259" key="11">
    <source>
        <dbReference type="Pfam" id="PF07715"/>
    </source>
</evidence>
<keyword evidence="12" id="KW-0675">Receptor</keyword>
<dbReference type="InterPro" id="IPR012910">
    <property type="entry name" value="Plug_dom"/>
</dbReference>
<keyword evidence="13" id="KW-1185">Reference proteome</keyword>
<evidence type="ECO:0000256" key="5">
    <source>
        <dbReference type="ARBA" id="ARBA00023077"/>
    </source>
</evidence>
<dbReference type="PROSITE" id="PS52016">
    <property type="entry name" value="TONB_DEPENDENT_REC_3"/>
    <property type="match status" value="1"/>
</dbReference>
<dbReference type="PANTHER" id="PTHR40980:SF3">
    <property type="entry name" value="TONB-DEPENDENT RECEPTOR-LIKE BETA-BARREL DOMAIN-CONTAINING PROTEIN"/>
    <property type="match status" value="1"/>
</dbReference>
<evidence type="ECO:0000259" key="10">
    <source>
        <dbReference type="Pfam" id="PF00593"/>
    </source>
</evidence>
<organism evidence="12 13">
    <name type="scientific">Neiella litorisoli</name>
    <dbReference type="NCBI Taxonomy" id="2771431"/>
    <lineage>
        <taxon>Bacteria</taxon>
        <taxon>Pseudomonadati</taxon>
        <taxon>Pseudomonadota</taxon>
        <taxon>Gammaproteobacteria</taxon>
        <taxon>Alteromonadales</taxon>
        <taxon>Echinimonadaceae</taxon>
        <taxon>Neiella</taxon>
    </lineage>
</organism>